<evidence type="ECO:0000256" key="4">
    <source>
        <dbReference type="ARBA" id="ARBA00023136"/>
    </source>
</evidence>
<evidence type="ECO:0000256" key="1">
    <source>
        <dbReference type="ARBA" id="ARBA00004141"/>
    </source>
</evidence>
<feature type="transmembrane region" description="Helical" evidence="5">
    <location>
        <begin position="7"/>
        <end position="25"/>
    </location>
</feature>
<keyword evidence="4 5" id="KW-0472">Membrane</keyword>
<dbReference type="PIRSF" id="PIRSF030066">
    <property type="entry name" value="UCP030066"/>
    <property type="match status" value="1"/>
</dbReference>
<evidence type="ECO:0000256" key="5">
    <source>
        <dbReference type="SAM" id="Phobius"/>
    </source>
</evidence>
<dbReference type="Proteomes" id="UP000505355">
    <property type="component" value="Chromosome"/>
</dbReference>
<name>A0A7D4QAP7_9SPHI</name>
<keyword evidence="7" id="KW-1185">Reference proteome</keyword>
<dbReference type="AlphaFoldDB" id="A0A7D4QAP7"/>
<keyword evidence="2 5" id="KW-0812">Transmembrane</keyword>
<dbReference type="InterPro" id="IPR032808">
    <property type="entry name" value="DoxX"/>
</dbReference>
<feature type="transmembrane region" description="Helical" evidence="5">
    <location>
        <begin position="45"/>
        <end position="66"/>
    </location>
</feature>
<feature type="transmembrane region" description="Helical" evidence="5">
    <location>
        <begin position="73"/>
        <end position="94"/>
    </location>
</feature>
<dbReference type="InterPro" id="IPR016944">
    <property type="entry name" value="UCP030066"/>
</dbReference>
<accession>A0A7D4QAP7</accession>
<feature type="transmembrane region" description="Helical" evidence="5">
    <location>
        <begin position="100"/>
        <end position="116"/>
    </location>
</feature>
<evidence type="ECO:0000313" key="7">
    <source>
        <dbReference type="Proteomes" id="UP000505355"/>
    </source>
</evidence>
<organism evidence="6 7">
    <name type="scientific">Mucilaginibacter mali</name>
    <dbReference type="NCBI Taxonomy" id="2740462"/>
    <lineage>
        <taxon>Bacteria</taxon>
        <taxon>Pseudomonadati</taxon>
        <taxon>Bacteroidota</taxon>
        <taxon>Sphingobacteriia</taxon>
        <taxon>Sphingobacteriales</taxon>
        <taxon>Sphingobacteriaceae</taxon>
        <taxon>Mucilaginibacter</taxon>
    </lineage>
</organism>
<dbReference type="GO" id="GO:0016020">
    <property type="term" value="C:membrane"/>
    <property type="evidence" value="ECO:0007669"/>
    <property type="project" value="UniProtKB-SubCell"/>
</dbReference>
<evidence type="ECO:0000256" key="3">
    <source>
        <dbReference type="ARBA" id="ARBA00022989"/>
    </source>
</evidence>
<dbReference type="Pfam" id="PF13564">
    <property type="entry name" value="DoxX_2"/>
    <property type="match status" value="1"/>
</dbReference>
<keyword evidence="3 5" id="KW-1133">Transmembrane helix</keyword>
<comment type="subcellular location">
    <subcellularLocation>
        <location evidence="1">Membrane</location>
        <topology evidence="1">Multi-pass membrane protein</topology>
    </subcellularLocation>
</comment>
<gene>
    <name evidence="6" type="ORF">HQ865_20865</name>
</gene>
<sequence length="126" mass="13763">MKKINIIYWISTILICFVMGAGAVMDALATPDAVKMVHDQLGYPVYFVTFIGIAKILGTIAILIPGMPKLKEWAYAGFAFDLIGATYSGMAIGATIVQEAPMLIFMALLAVSYIYHRKRLAAKQTV</sequence>
<dbReference type="RefSeq" id="WP_173416763.1">
    <property type="nucleotide sequence ID" value="NZ_CP054139.1"/>
</dbReference>
<proteinExistence type="predicted"/>
<dbReference type="KEGG" id="mmab:HQ865_20865"/>
<reference evidence="6 7" key="1">
    <citation type="submission" date="2020-05" db="EMBL/GenBank/DDBJ databases">
        <title>Mucilaginibacter mali sp. nov.</title>
        <authorList>
            <person name="Kim H.S."/>
            <person name="Lee K.C."/>
            <person name="Suh M.K."/>
            <person name="Kim J.-S."/>
            <person name="Han K.-I."/>
            <person name="Eom M.K."/>
            <person name="Shin Y.K."/>
            <person name="Lee J.-S."/>
        </authorList>
    </citation>
    <scope>NUCLEOTIDE SEQUENCE [LARGE SCALE GENOMIC DNA]</scope>
    <source>
        <strain evidence="6 7">G2-14</strain>
    </source>
</reference>
<dbReference type="EMBL" id="CP054139">
    <property type="protein sequence ID" value="QKJ32111.1"/>
    <property type="molecule type" value="Genomic_DNA"/>
</dbReference>
<protein>
    <submittedName>
        <fullName evidence="6">DoxX family protein</fullName>
    </submittedName>
</protein>
<evidence type="ECO:0000256" key="2">
    <source>
        <dbReference type="ARBA" id="ARBA00022692"/>
    </source>
</evidence>
<evidence type="ECO:0000313" key="6">
    <source>
        <dbReference type="EMBL" id="QKJ32111.1"/>
    </source>
</evidence>